<sequence length="77" mass="8634">MPSCSTWNQIGIVYQEFSSIVLQQIHRINSCFVDIAKLDDGCLLSFDACWGKNGCKLIFHAARENLRLEVSGLRSSV</sequence>
<keyword evidence="2" id="KW-1185">Reference proteome</keyword>
<comment type="caution">
    <text evidence="1">The sequence shown here is derived from an EMBL/GenBank/DDBJ whole genome shotgun (WGS) entry which is preliminary data.</text>
</comment>
<dbReference type="AlphaFoldDB" id="A0AAN9LQ97"/>
<accession>A0AAN9LQ97</accession>
<name>A0AAN9LQ97_CANGL</name>
<evidence type="ECO:0000313" key="2">
    <source>
        <dbReference type="Proteomes" id="UP001367508"/>
    </source>
</evidence>
<evidence type="ECO:0000313" key="1">
    <source>
        <dbReference type="EMBL" id="KAK7340154.1"/>
    </source>
</evidence>
<reference evidence="1 2" key="1">
    <citation type="submission" date="2024-01" db="EMBL/GenBank/DDBJ databases">
        <title>The genomes of 5 underutilized Papilionoideae crops provide insights into root nodulation and disease resistanc.</title>
        <authorList>
            <person name="Jiang F."/>
        </authorList>
    </citation>
    <scope>NUCLEOTIDE SEQUENCE [LARGE SCALE GENOMIC DNA]</scope>
    <source>
        <strain evidence="1">LVBAO_FW01</strain>
        <tissue evidence="1">Leaves</tissue>
    </source>
</reference>
<proteinExistence type="predicted"/>
<dbReference type="EMBL" id="JAYMYQ010000004">
    <property type="protein sequence ID" value="KAK7340154.1"/>
    <property type="molecule type" value="Genomic_DNA"/>
</dbReference>
<organism evidence="1 2">
    <name type="scientific">Canavalia gladiata</name>
    <name type="common">Sword bean</name>
    <name type="synonym">Dolichos gladiatus</name>
    <dbReference type="NCBI Taxonomy" id="3824"/>
    <lineage>
        <taxon>Eukaryota</taxon>
        <taxon>Viridiplantae</taxon>
        <taxon>Streptophyta</taxon>
        <taxon>Embryophyta</taxon>
        <taxon>Tracheophyta</taxon>
        <taxon>Spermatophyta</taxon>
        <taxon>Magnoliopsida</taxon>
        <taxon>eudicotyledons</taxon>
        <taxon>Gunneridae</taxon>
        <taxon>Pentapetalae</taxon>
        <taxon>rosids</taxon>
        <taxon>fabids</taxon>
        <taxon>Fabales</taxon>
        <taxon>Fabaceae</taxon>
        <taxon>Papilionoideae</taxon>
        <taxon>50 kb inversion clade</taxon>
        <taxon>NPAAA clade</taxon>
        <taxon>indigoferoid/millettioid clade</taxon>
        <taxon>Phaseoleae</taxon>
        <taxon>Canavalia</taxon>
    </lineage>
</organism>
<protein>
    <submittedName>
        <fullName evidence="1">Uncharacterized protein</fullName>
    </submittedName>
</protein>
<dbReference type="Proteomes" id="UP001367508">
    <property type="component" value="Unassembled WGS sequence"/>
</dbReference>
<gene>
    <name evidence="1" type="ORF">VNO77_20848</name>
</gene>